<keyword evidence="4 6" id="KW-1133">Transmembrane helix</keyword>
<keyword evidence="8" id="KW-1185">Reference proteome</keyword>
<proteinExistence type="inferred from homology"/>
<evidence type="ECO:0000313" key="7">
    <source>
        <dbReference type="EMBL" id="CCE92152.1"/>
    </source>
</evidence>
<protein>
    <recommendedName>
        <fullName evidence="9">Integral membrane protein</fullName>
    </recommendedName>
</protein>
<dbReference type="eggNOG" id="ENOG502S0YM">
    <property type="taxonomic scope" value="Eukaryota"/>
</dbReference>
<dbReference type="RefSeq" id="XP_003681363.1">
    <property type="nucleotide sequence ID" value="XM_003681315.1"/>
</dbReference>
<dbReference type="KEGG" id="tdl:TDEL_0D05680"/>
<dbReference type="FunCoup" id="G8ZU58">
    <property type="interactions" value="3"/>
</dbReference>
<gene>
    <name evidence="7" type="primary">TDEL0D05680</name>
    <name evidence="7" type="ORF">TDEL_0D05680</name>
</gene>
<evidence type="ECO:0000256" key="6">
    <source>
        <dbReference type="SAM" id="Phobius"/>
    </source>
</evidence>
<dbReference type="EMBL" id="HE616745">
    <property type="protein sequence ID" value="CCE92152.1"/>
    <property type="molecule type" value="Genomic_DNA"/>
</dbReference>
<dbReference type="AlphaFoldDB" id="G8ZU58"/>
<comment type="subcellular location">
    <subcellularLocation>
        <location evidence="1">Membrane</location>
        <topology evidence="1">Multi-pass membrane protein</topology>
    </subcellularLocation>
</comment>
<dbReference type="InParanoid" id="G8ZU58"/>
<dbReference type="Pfam" id="PF10190">
    <property type="entry name" value="Tmemb_170"/>
    <property type="match status" value="1"/>
</dbReference>
<feature type="transmembrane region" description="Helical" evidence="6">
    <location>
        <begin position="115"/>
        <end position="134"/>
    </location>
</feature>
<comment type="similarity">
    <text evidence="2">Belongs to the TMEM170 family.</text>
</comment>
<evidence type="ECO:0000256" key="3">
    <source>
        <dbReference type="ARBA" id="ARBA00022692"/>
    </source>
</evidence>
<evidence type="ECO:0000256" key="5">
    <source>
        <dbReference type="ARBA" id="ARBA00023136"/>
    </source>
</evidence>
<dbReference type="OrthoDB" id="2131401at2759"/>
<dbReference type="PANTHER" id="PTHR22779:SF6">
    <property type="entry name" value="SD17342P"/>
    <property type="match status" value="1"/>
</dbReference>
<dbReference type="GO" id="GO:0071464">
    <property type="term" value="P:cellular response to hydrostatic pressure"/>
    <property type="evidence" value="ECO:0007669"/>
    <property type="project" value="EnsemblFungi"/>
</dbReference>
<evidence type="ECO:0000313" key="8">
    <source>
        <dbReference type="Proteomes" id="UP000005627"/>
    </source>
</evidence>
<evidence type="ECO:0008006" key="9">
    <source>
        <dbReference type="Google" id="ProtNLM"/>
    </source>
</evidence>
<keyword evidence="3 6" id="KW-0812">Transmembrane</keyword>
<feature type="transmembrane region" description="Helical" evidence="6">
    <location>
        <begin position="79"/>
        <end position="103"/>
    </location>
</feature>
<organism evidence="7 8">
    <name type="scientific">Torulaspora delbrueckii</name>
    <name type="common">Yeast</name>
    <name type="synonym">Candida colliculosa</name>
    <dbReference type="NCBI Taxonomy" id="4950"/>
    <lineage>
        <taxon>Eukaryota</taxon>
        <taxon>Fungi</taxon>
        <taxon>Dikarya</taxon>
        <taxon>Ascomycota</taxon>
        <taxon>Saccharomycotina</taxon>
        <taxon>Saccharomycetes</taxon>
        <taxon>Saccharomycetales</taxon>
        <taxon>Saccharomycetaceae</taxon>
        <taxon>Torulaspora</taxon>
    </lineage>
</organism>
<accession>G8ZU58</accession>
<evidence type="ECO:0000256" key="4">
    <source>
        <dbReference type="ARBA" id="ARBA00022989"/>
    </source>
</evidence>
<sequence>MRSFITNNDVPIGYVTPSFPSLHWPISNGKFSLAVLYDVVVIWKFTLYWSLIFNGAFYGIAGLWASYSHRRRAGGLWIMAIYLVYGGIQAVAAGTVIGFLIGSIYSAGLFSMSTWIPPCCVIVQILFDFSVSYLSSGTIM</sequence>
<evidence type="ECO:0000256" key="1">
    <source>
        <dbReference type="ARBA" id="ARBA00004141"/>
    </source>
</evidence>
<dbReference type="HOGENOM" id="CLU_071343_1_0_1"/>
<dbReference type="STRING" id="1076872.G8ZU58"/>
<dbReference type="InterPro" id="IPR019334">
    <property type="entry name" value="TMEM170A/B/YPR153W-like"/>
</dbReference>
<dbReference type="GO" id="GO:0005789">
    <property type="term" value="C:endoplasmic reticulum membrane"/>
    <property type="evidence" value="ECO:0007669"/>
    <property type="project" value="EnsemblFungi"/>
</dbReference>
<dbReference type="GeneID" id="11503519"/>
<name>G8ZU58_TORDE</name>
<dbReference type="PANTHER" id="PTHR22779">
    <property type="entry name" value="SD17342P"/>
    <property type="match status" value="1"/>
</dbReference>
<dbReference type="Proteomes" id="UP000005627">
    <property type="component" value="Chromosome 4"/>
</dbReference>
<reference evidence="7 8" key="1">
    <citation type="journal article" date="2011" name="Proc. Natl. Acad. Sci. U.S.A.">
        <title>Evolutionary erosion of yeast sex chromosomes by mating-type switching accidents.</title>
        <authorList>
            <person name="Gordon J.L."/>
            <person name="Armisen D."/>
            <person name="Proux-Wera E."/>
            <person name="Oheigeartaigh S.S."/>
            <person name="Byrne K.P."/>
            <person name="Wolfe K.H."/>
        </authorList>
    </citation>
    <scope>NUCLEOTIDE SEQUENCE [LARGE SCALE GENOMIC DNA]</scope>
    <source>
        <strain evidence="8">ATCC 10662 / CBS 1146 / NBRC 0425 / NCYC 2629 / NRRL Y-866</strain>
    </source>
</reference>
<keyword evidence="5 6" id="KW-0472">Membrane</keyword>
<evidence type="ECO:0000256" key="2">
    <source>
        <dbReference type="ARBA" id="ARBA00006325"/>
    </source>
</evidence>
<feature type="transmembrane region" description="Helical" evidence="6">
    <location>
        <begin position="47"/>
        <end position="67"/>
    </location>
</feature>